<dbReference type="HOGENOM" id="CLU_2252738_0_0_1"/>
<evidence type="ECO:0008006" key="3">
    <source>
        <dbReference type="Google" id="ProtNLM"/>
    </source>
</evidence>
<proteinExistence type="predicted"/>
<reference evidence="1 2" key="1">
    <citation type="journal article" date="2011" name="Science">
        <title>The ecoresponsive genome of Daphnia pulex.</title>
        <authorList>
            <person name="Colbourne J.K."/>
            <person name="Pfrender M.E."/>
            <person name="Gilbert D."/>
            <person name="Thomas W.K."/>
            <person name="Tucker A."/>
            <person name="Oakley T.H."/>
            <person name="Tokishita S."/>
            <person name="Aerts A."/>
            <person name="Arnold G.J."/>
            <person name="Basu M.K."/>
            <person name="Bauer D.J."/>
            <person name="Caceres C.E."/>
            <person name="Carmel L."/>
            <person name="Casola C."/>
            <person name="Choi J.H."/>
            <person name="Detter J.C."/>
            <person name="Dong Q."/>
            <person name="Dusheyko S."/>
            <person name="Eads B.D."/>
            <person name="Frohlich T."/>
            <person name="Geiler-Samerotte K.A."/>
            <person name="Gerlach D."/>
            <person name="Hatcher P."/>
            <person name="Jogdeo S."/>
            <person name="Krijgsveld J."/>
            <person name="Kriventseva E.V."/>
            <person name="Kultz D."/>
            <person name="Laforsch C."/>
            <person name="Lindquist E."/>
            <person name="Lopez J."/>
            <person name="Manak J.R."/>
            <person name="Muller J."/>
            <person name="Pangilinan J."/>
            <person name="Patwardhan R.P."/>
            <person name="Pitluck S."/>
            <person name="Pritham E.J."/>
            <person name="Rechtsteiner A."/>
            <person name="Rho M."/>
            <person name="Rogozin I.B."/>
            <person name="Sakarya O."/>
            <person name="Salamov A."/>
            <person name="Schaack S."/>
            <person name="Shapiro H."/>
            <person name="Shiga Y."/>
            <person name="Skalitzky C."/>
            <person name="Smith Z."/>
            <person name="Souvorov A."/>
            <person name="Sung W."/>
            <person name="Tang Z."/>
            <person name="Tsuchiya D."/>
            <person name="Tu H."/>
            <person name="Vos H."/>
            <person name="Wang M."/>
            <person name="Wolf Y.I."/>
            <person name="Yamagata H."/>
            <person name="Yamada T."/>
            <person name="Ye Y."/>
            <person name="Shaw J.R."/>
            <person name="Andrews J."/>
            <person name="Crease T.J."/>
            <person name="Tang H."/>
            <person name="Lucas S.M."/>
            <person name="Robertson H.M."/>
            <person name="Bork P."/>
            <person name="Koonin E.V."/>
            <person name="Zdobnov E.M."/>
            <person name="Grigoriev I.V."/>
            <person name="Lynch M."/>
            <person name="Boore J.L."/>
        </authorList>
    </citation>
    <scope>NUCLEOTIDE SEQUENCE [LARGE SCALE GENOMIC DNA]</scope>
</reference>
<dbReference type="Proteomes" id="UP000000305">
    <property type="component" value="Unassembled WGS sequence"/>
</dbReference>
<dbReference type="OrthoDB" id="6380398at2759"/>
<dbReference type="InterPro" id="IPR043504">
    <property type="entry name" value="Peptidase_S1_PA_chymotrypsin"/>
</dbReference>
<accession>E9GYT1</accession>
<dbReference type="InParanoid" id="E9GYT1"/>
<keyword evidence="2" id="KW-1185">Reference proteome</keyword>
<dbReference type="Gene3D" id="2.40.10.10">
    <property type="entry name" value="Trypsin-like serine proteases"/>
    <property type="match status" value="1"/>
</dbReference>
<gene>
    <name evidence="1" type="ORF">DAPPUDRAFT_323409</name>
</gene>
<evidence type="ECO:0000313" key="1">
    <source>
        <dbReference type="EMBL" id="EFX75216.1"/>
    </source>
</evidence>
<organism evidence="1 2">
    <name type="scientific">Daphnia pulex</name>
    <name type="common">Water flea</name>
    <dbReference type="NCBI Taxonomy" id="6669"/>
    <lineage>
        <taxon>Eukaryota</taxon>
        <taxon>Metazoa</taxon>
        <taxon>Ecdysozoa</taxon>
        <taxon>Arthropoda</taxon>
        <taxon>Crustacea</taxon>
        <taxon>Branchiopoda</taxon>
        <taxon>Diplostraca</taxon>
        <taxon>Cladocera</taxon>
        <taxon>Anomopoda</taxon>
        <taxon>Daphniidae</taxon>
        <taxon>Daphnia</taxon>
    </lineage>
</organism>
<dbReference type="EMBL" id="GL732576">
    <property type="protein sequence ID" value="EFX75216.1"/>
    <property type="molecule type" value="Genomic_DNA"/>
</dbReference>
<dbReference type="SUPFAM" id="SSF50494">
    <property type="entry name" value="Trypsin-like serine proteases"/>
    <property type="match status" value="1"/>
</dbReference>
<name>E9GYT1_DAPPU</name>
<protein>
    <recommendedName>
        <fullName evidence="3">Peptidase S1 domain-containing protein</fullName>
    </recommendedName>
</protein>
<dbReference type="KEGG" id="dpx:DAPPUDRAFT_323409"/>
<sequence length="104" mass="11833">MCPAMSQNLCNRYVPGYEPKSFQSLCTRLLAEILNPIVTAMGWGYKKEDSGIESDYIRISSLDVISNEICQKTDGALIDREFCAFKKRKGTCQVSDIFSFVYQR</sequence>
<dbReference type="InterPro" id="IPR009003">
    <property type="entry name" value="Peptidase_S1_PA"/>
</dbReference>
<evidence type="ECO:0000313" key="2">
    <source>
        <dbReference type="Proteomes" id="UP000000305"/>
    </source>
</evidence>
<dbReference type="AlphaFoldDB" id="E9GYT1"/>